<dbReference type="InterPro" id="IPR051547">
    <property type="entry name" value="TDP2-like"/>
</dbReference>
<evidence type="ECO:0000256" key="1">
    <source>
        <dbReference type="ARBA" id="ARBA00001936"/>
    </source>
</evidence>
<keyword evidence="7" id="KW-0378">Hydrolase</keyword>
<dbReference type="GO" id="GO:0005737">
    <property type="term" value="C:cytoplasm"/>
    <property type="evidence" value="ECO:0007669"/>
    <property type="project" value="TreeGrafter"/>
</dbReference>
<evidence type="ECO:0000256" key="3">
    <source>
        <dbReference type="ARBA" id="ARBA00004123"/>
    </source>
</evidence>
<dbReference type="GO" id="GO:0004518">
    <property type="term" value="F:nuclease activity"/>
    <property type="evidence" value="ECO:0007669"/>
    <property type="project" value="UniProtKB-KW"/>
</dbReference>
<comment type="caution">
    <text evidence="11">The sequence shown here is derived from an EMBL/GenBank/DDBJ whole genome shotgun (WGS) entry which is preliminary data.</text>
</comment>
<keyword evidence="12" id="KW-1185">Reference proteome</keyword>
<keyword evidence="8" id="KW-0460">Magnesium</keyword>
<dbReference type="GO" id="GO:0003697">
    <property type="term" value="F:single-stranded DNA binding"/>
    <property type="evidence" value="ECO:0007669"/>
    <property type="project" value="TreeGrafter"/>
</dbReference>
<comment type="cofactor">
    <cofactor evidence="1">
        <name>Mn(2+)</name>
        <dbReference type="ChEBI" id="CHEBI:29035"/>
    </cofactor>
</comment>
<evidence type="ECO:0000256" key="7">
    <source>
        <dbReference type="ARBA" id="ARBA00022801"/>
    </source>
</evidence>
<keyword evidence="9" id="KW-0234">DNA repair</keyword>
<dbReference type="GO" id="GO:0046872">
    <property type="term" value="F:metal ion binding"/>
    <property type="evidence" value="ECO:0007669"/>
    <property type="project" value="UniProtKB-KW"/>
</dbReference>
<reference evidence="11 12" key="1">
    <citation type="submission" date="2017-03" db="EMBL/GenBank/DDBJ databases">
        <title>Genome Survey of Euroglyphus maynei.</title>
        <authorList>
            <person name="Arlian L.G."/>
            <person name="Morgan M.S."/>
            <person name="Rider S.D."/>
        </authorList>
    </citation>
    <scope>NUCLEOTIDE SEQUENCE [LARGE SCALE GENOMIC DNA]</scope>
    <source>
        <strain evidence="11">Arlian Lab</strain>
        <tissue evidence="11">Whole body</tissue>
    </source>
</reference>
<dbReference type="EMBL" id="MUJZ01048625">
    <property type="protein sequence ID" value="OTF74114.1"/>
    <property type="molecule type" value="Genomic_DNA"/>
</dbReference>
<comment type="subcellular location">
    <subcellularLocation>
        <location evidence="3">Nucleus</location>
    </subcellularLocation>
</comment>
<evidence type="ECO:0000313" key="11">
    <source>
        <dbReference type="EMBL" id="OTF74114.1"/>
    </source>
</evidence>
<accession>A0A1Y3B224</accession>
<sequence>MNTHLESTKEFSAIRQQQLAHLLRMFDSIDKRQTIIAAGDFNLRDKELAAIGGLPSNVQDAWIATGRRREVQYTWDMMRNDNLQCNGDEELGRQSCSGGRRQSFKPRMRFDRVLIRHSEPSSRIDVVHFGLIGLERLKPNVCFPSDHWGVITSYQIYPNS</sequence>
<dbReference type="Proteomes" id="UP000194236">
    <property type="component" value="Unassembled WGS sequence"/>
</dbReference>
<evidence type="ECO:0000256" key="5">
    <source>
        <dbReference type="ARBA" id="ARBA00022723"/>
    </source>
</evidence>
<keyword evidence="6" id="KW-0227">DNA damage</keyword>
<dbReference type="GO" id="GO:0006302">
    <property type="term" value="P:double-strand break repair"/>
    <property type="evidence" value="ECO:0007669"/>
    <property type="project" value="TreeGrafter"/>
</dbReference>
<evidence type="ECO:0000256" key="8">
    <source>
        <dbReference type="ARBA" id="ARBA00022842"/>
    </source>
</evidence>
<dbReference type="Gene3D" id="3.60.10.10">
    <property type="entry name" value="Endonuclease/exonuclease/phosphatase"/>
    <property type="match status" value="1"/>
</dbReference>
<dbReference type="InterPro" id="IPR036691">
    <property type="entry name" value="Endo/exonu/phosph_ase_sf"/>
</dbReference>
<comment type="cofactor">
    <cofactor evidence="2">
        <name>Mg(2+)</name>
        <dbReference type="ChEBI" id="CHEBI:18420"/>
    </cofactor>
</comment>
<dbReference type="SUPFAM" id="SSF56219">
    <property type="entry name" value="DNase I-like"/>
    <property type="match status" value="1"/>
</dbReference>
<evidence type="ECO:0000256" key="2">
    <source>
        <dbReference type="ARBA" id="ARBA00001946"/>
    </source>
</evidence>
<evidence type="ECO:0000256" key="10">
    <source>
        <dbReference type="ARBA" id="ARBA00023242"/>
    </source>
</evidence>
<dbReference type="GO" id="GO:0070260">
    <property type="term" value="F:5'-tyrosyl-DNA phosphodiesterase activity"/>
    <property type="evidence" value="ECO:0007669"/>
    <property type="project" value="TreeGrafter"/>
</dbReference>
<evidence type="ECO:0000256" key="6">
    <source>
        <dbReference type="ARBA" id="ARBA00022763"/>
    </source>
</evidence>
<proteinExistence type="predicted"/>
<name>A0A1Y3B224_EURMA</name>
<dbReference type="GO" id="GO:0016605">
    <property type="term" value="C:PML body"/>
    <property type="evidence" value="ECO:0007669"/>
    <property type="project" value="TreeGrafter"/>
</dbReference>
<dbReference type="OrthoDB" id="9975959at2759"/>
<dbReference type="PANTHER" id="PTHR15822">
    <property type="entry name" value="TRAF AND TNF RECEPTOR-ASSOCIATED PROTEIN"/>
    <property type="match status" value="1"/>
</dbReference>
<evidence type="ECO:0000313" key="12">
    <source>
        <dbReference type="Proteomes" id="UP000194236"/>
    </source>
</evidence>
<evidence type="ECO:0000256" key="4">
    <source>
        <dbReference type="ARBA" id="ARBA00022722"/>
    </source>
</evidence>
<keyword evidence="4" id="KW-0540">Nuclease</keyword>
<gene>
    <name evidence="11" type="ORF">BLA29_005713</name>
</gene>
<dbReference type="PANTHER" id="PTHR15822:SF4">
    <property type="entry name" value="TYROSYL-DNA PHOSPHODIESTERASE 2"/>
    <property type="match status" value="1"/>
</dbReference>
<protein>
    <submittedName>
        <fullName evidence="11">Tyrosyl-DNA phosphodiesterase 2-like protein</fullName>
    </submittedName>
</protein>
<keyword evidence="10" id="KW-0539">Nucleus</keyword>
<organism evidence="11 12">
    <name type="scientific">Euroglyphus maynei</name>
    <name type="common">Mayne's house dust mite</name>
    <dbReference type="NCBI Taxonomy" id="6958"/>
    <lineage>
        <taxon>Eukaryota</taxon>
        <taxon>Metazoa</taxon>
        <taxon>Ecdysozoa</taxon>
        <taxon>Arthropoda</taxon>
        <taxon>Chelicerata</taxon>
        <taxon>Arachnida</taxon>
        <taxon>Acari</taxon>
        <taxon>Acariformes</taxon>
        <taxon>Sarcoptiformes</taxon>
        <taxon>Astigmata</taxon>
        <taxon>Psoroptidia</taxon>
        <taxon>Analgoidea</taxon>
        <taxon>Pyroglyphidae</taxon>
        <taxon>Pyroglyphinae</taxon>
        <taxon>Euroglyphus</taxon>
    </lineage>
</organism>
<dbReference type="AlphaFoldDB" id="A0A1Y3B224"/>
<keyword evidence="5" id="KW-0479">Metal-binding</keyword>
<evidence type="ECO:0000256" key="9">
    <source>
        <dbReference type="ARBA" id="ARBA00023204"/>
    </source>
</evidence>